<gene>
    <name evidence="1" type="ORF">BHY_0435</name>
</gene>
<sequence length="61" mass="7535">MTQNWQKHVDMKKISTLKIYKIKKIIKISTTRESLNILLFMKYNFKNYAHLIRRHKLEEDL</sequence>
<dbReference type="EMBL" id="CP004146">
    <property type="protein sequence ID" value="AHH03386.1"/>
    <property type="molecule type" value="Genomic_DNA"/>
</dbReference>
<accession>A0ABN4C3M1</accession>
<keyword evidence="2" id="KW-1185">Reference proteome</keyword>
<dbReference type="Proteomes" id="UP000019269">
    <property type="component" value="Chromosome"/>
</dbReference>
<evidence type="ECO:0000313" key="1">
    <source>
        <dbReference type="EMBL" id="AHH03386.1"/>
    </source>
</evidence>
<organism evidence="1 2">
    <name type="scientific">Borrelia nietonii YOR</name>
    <dbReference type="NCBI Taxonomy" id="1293576"/>
    <lineage>
        <taxon>Bacteria</taxon>
        <taxon>Pseudomonadati</taxon>
        <taxon>Spirochaetota</taxon>
        <taxon>Spirochaetia</taxon>
        <taxon>Spirochaetales</taxon>
        <taxon>Borreliaceae</taxon>
        <taxon>Borrelia</taxon>
        <taxon>Borrelia nietonii</taxon>
    </lineage>
</organism>
<proteinExistence type="predicted"/>
<reference evidence="1" key="1">
    <citation type="submission" date="2013-02" db="EMBL/GenBank/DDBJ databases">
        <title>Comparative genomics of Borrelia species.</title>
        <authorList>
            <person name="Schwan T.G."/>
            <person name="Raffel S.J."/>
            <person name="Porcella S.F."/>
        </authorList>
    </citation>
    <scope>NUCLEOTIDE SEQUENCE [LARGE SCALE GENOMIC DNA]</scope>
    <source>
        <strain evidence="1">YOR</strain>
    </source>
</reference>
<protein>
    <submittedName>
        <fullName evidence="1">Uncharacterized protein</fullName>
    </submittedName>
</protein>
<name>A0ABN4C3M1_9SPIR</name>
<evidence type="ECO:0000313" key="2">
    <source>
        <dbReference type="Proteomes" id="UP000019269"/>
    </source>
</evidence>